<keyword evidence="7" id="KW-0547">Nucleotide-binding</keyword>
<dbReference type="NCBIfam" id="TIGR00150">
    <property type="entry name" value="T6A_YjeE"/>
    <property type="match status" value="1"/>
</dbReference>
<dbReference type="GO" id="GO:0005524">
    <property type="term" value="F:ATP binding"/>
    <property type="evidence" value="ECO:0007669"/>
    <property type="project" value="UniProtKB-KW"/>
</dbReference>
<dbReference type="OrthoDB" id="9800307at2"/>
<comment type="subcellular location">
    <subcellularLocation>
        <location evidence="1">Cytoplasm</location>
    </subcellularLocation>
</comment>
<evidence type="ECO:0000256" key="7">
    <source>
        <dbReference type="ARBA" id="ARBA00022741"/>
    </source>
</evidence>
<sequence>MTELSVHLADEAAVAQWAQSLAPQLGQGGIIHLYGELGAGKTTFARALLQALGVQGRIKSPTYSLIESYAVDALAIHHLDLYRIADPGELEWLGLDELLGDHSLILIEWPERGGSELPAPDLILQLAHAPAGRDLVVRPLSAWGEAWLAATSPLLSTA</sequence>
<dbReference type="InterPro" id="IPR003442">
    <property type="entry name" value="T6A_TsaE"/>
</dbReference>
<proteinExistence type="inferred from homology"/>
<dbReference type="AlphaFoldDB" id="A0A4V3DM93"/>
<protein>
    <recommendedName>
        <fullName evidence="3">tRNA threonylcarbamoyladenosine biosynthesis protein TsaE</fullName>
    </recommendedName>
    <alternativeName>
        <fullName evidence="10">t(6)A37 threonylcarbamoyladenosine biosynthesis protein TsaE</fullName>
    </alternativeName>
</protein>
<keyword evidence="8" id="KW-0067">ATP-binding</keyword>
<evidence type="ECO:0000256" key="8">
    <source>
        <dbReference type="ARBA" id="ARBA00022840"/>
    </source>
</evidence>
<evidence type="ECO:0000256" key="6">
    <source>
        <dbReference type="ARBA" id="ARBA00022723"/>
    </source>
</evidence>
<keyword evidence="5" id="KW-0819">tRNA processing</keyword>
<evidence type="ECO:0000313" key="12">
    <source>
        <dbReference type="Proteomes" id="UP000295293"/>
    </source>
</evidence>
<evidence type="ECO:0000256" key="2">
    <source>
        <dbReference type="ARBA" id="ARBA00007599"/>
    </source>
</evidence>
<dbReference type="Gene3D" id="3.40.50.300">
    <property type="entry name" value="P-loop containing nucleotide triphosphate hydrolases"/>
    <property type="match status" value="1"/>
</dbReference>
<keyword evidence="4" id="KW-0963">Cytoplasm</keyword>
<keyword evidence="9" id="KW-0460">Magnesium</keyword>
<evidence type="ECO:0000256" key="3">
    <source>
        <dbReference type="ARBA" id="ARBA00019010"/>
    </source>
</evidence>
<evidence type="ECO:0000256" key="10">
    <source>
        <dbReference type="ARBA" id="ARBA00032441"/>
    </source>
</evidence>
<evidence type="ECO:0000313" key="11">
    <source>
        <dbReference type="EMBL" id="TDR43299.1"/>
    </source>
</evidence>
<comment type="caution">
    <text evidence="11">The sequence shown here is derived from an EMBL/GenBank/DDBJ whole genome shotgun (WGS) entry which is preliminary data.</text>
</comment>
<comment type="similarity">
    <text evidence="2">Belongs to the TsaE family.</text>
</comment>
<dbReference type="PANTHER" id="PTHR33540:SF2">
    <property type="entry name" value="TRNA THREONYLCARBAMOYLADENOSINE BIOSYNTHESIS PROTEIN TSAE"/>
    <property type="match status" value="1"/>
</dbReference>
<keyword evidence="6" id="KW-0479">Metal-binding</keyword>
<dbReference type="PANTHER" id="PTHR33540">
    <property type="entry name" value="TRNA THREONYLCARBAMOYLADENOSINE BIOSYNTHESIS PROTEIN TSAE"/>
    <property type="match status" value="1"/>
</dbReference>
<dbReference type="GO" id="GO:0005737">
    <property type="term" value="C:cytoplasm"/>
    <property type="evidence" value="ECO:0007669"/>
    <property type="project" value="UniProtKB-SubCell"/>
</dbReference>
<reference evidence="11 12" key="1">
    <citation type="submission" date="2019-03" db="EMBL/GenBank/DDBJ databases">
        <title>Genomic Encyclopedia of Type Strains, Phase IV (KMG-IV): sequencing the most valuable type-strain genomes for metagenomic binning, comparative biology and taxonomic classification.</title>
        <authorList>
            <person name="Goeker M."/>
        </authorList>
    </citation>
    <scope>NUCLEOTIDE SEQUENCE [LARGE SCALE GENOMIC DNA]</scope>
    <source>
        <strain evidence="11 12">DSM 21667</strain>
    </source>
</reference>
<gene>
    <name evidence="11" type="ORF">DFR29_107313</name>
</gene>
<dbReference type="GO" id="GO:0046872">
    <property type="term" value="F:metal ion binding"/>
    <property type="evidence" value="ECO:0007669"/>
    <property type="project" value="UniProtKB-KW"/>
</dbReference>
<keyword evidence="12" id="KW-1185">Reference proteome</keyword>
<evidence type="ECO:0000256" key="9">
    <source>
        <dbReference type="ARBA" id="ARBA00022842"/>
    </source>
</evidence>
<dbReference type="Pfam" id="PF02367">
    <property type="entry name" value="TsaE"/>
    <property type="match status" value="1"/>
</dbReference>
<dbReference type="GO" id="GO:0002949">
    <property type="term" value="P:tRNA threonylcarbamoyladenosine modification"/>
    <property type="evidence" value="ECO:0007669"/>
    <property type="project" value="InterPro"/>
</dbReference>
<name>A0A4V3DM93_9GAMM</name>
<accession>A0A4V3DM93</accession>
<dbReference type="SUPFAM" id="SSF52540">
    <property type="entry name" value="P-loop containing nucleoside triphosphate hydrolases"/>
    <property type="match status" value="1"/>
</dbReference>
<dbReference type="EMBL" id="SNZH01000007">
    <property type="protein sequence ID" value="TDR43299.1"/>
    <property type="molecule type" value="Genomic_DNA"/>
</dbReference>
<evidence type="ECO:0000256" key="1">
    <source>
        <dbReference type="ARBA" id="ARBA00004496"/>
    </source>
</evidence>
<organism evidence="11 12">
    <name type="scientific">Tahibacter aquaticus</name>
    <dbReference type="NCBI Taxonomy" id="520092"/>
    <lineage>
        <taxon>Bacteria</taxon>
        <taxon>Pseudomonadati</taxon>
        <taxon>Pseudomonadota</taxon>
        <taxon>Gammaproteobacteria</taxon>
        <taxon>Lysobacterales</taxon>
        <taxon>Rhodanobacteraceae</taxon>
        <taxon>Tahibacter</taxon>
    </lineage>
</organism>
<dbReference type="RefSeq" id="WP_133819201.1">
    <property type="nucleotide sequence ID" value="NZ_SNZH01000007.1"/>
</dbReference>
<dbReference type="InterPro" id="IPR027417">
    <property type="entry name" value="P-loop_NTPase"/>
</dbReference>
<dbReference type="Proteomes" id="UP000295293">
    <property type="component" value="Unassembled WGS sequence"/>
</dbReference>
<evidence type="ECO:0000256" key="4">
    <source>
        <dbReference type="ARBA" id="ARBA00022490"/>
    </source>
</evidence>
<evidence type="ECO:0000256" key="5">
    <source>
        <dbReference type="ARBA" id="ARBA00022694"/>
    </source>
</evidence>